<dbReference type="OrthoDB" id="2634395at2"/>
<organism evidence="1 2">
    <name type="scientific">Paenibacillus taihuensis</name>
    <dbReference type="NCBI Taxonomy" id="1156355"/>
    <lineage>
        <taxon>Bacteria</taxon>
        <taxon>Bacillati</taxon>
        <taxon>Bacillota</taxon>
        <taxon>Bacilli</taxon>
        <taxon>Bacillales</taxon>
        <taxon>Paenibacillaceae</taxon>
        <taxon>Paenibacillus</taxon>
    </lineage>
</organism>
<dbReference type="RefSeq" id="WP_116189160.1">
    <property type="nucleotide sequence ID" value="NZ_QTTN01000011.1"/>
</dbReference>
<evidence type="ECO:0000313" key="1">
    <source>
        <dbReference type="EMBL" id="REE86135.1"/>
    </source>
</evidence>
<accession>A0A3D9S6T2</accession>
<gene>
    <name evidence="1" type="ORF">A8990_11131</name>
</gene>
<dbReference type="AlphaFoldDB" id="A0A3D9S6T2"/>
<protein>
    <submittedName>
        <fullName evidence="1">Uncharacterized protein</fullName>
    </submittedName>
</protein>
<name>A0A3D9S6T2_9BACL</name>
<sequence length="87" mass="9578">MARTKAVQQPDLVLITWSRNPLVSGSARRIVSFRVIGSSYPCQNSLKVGGLLVNALACLRDNDVGFKIVYRQMTSSISGVILLKRSR</sequence>
<dbReference type="EMBL" id="QTTN01000011">
    <property type="protein sequence ID" value="REE86135.1"/>
    <property type="molecule type" value="Genomic_DNA"/>
</dbReference>
<comment type="caution">
    <text evidence="1">The sequence shown here is derived from an EMBL/GenBank/DDBJ whole genome shotgun (WGS) entry which is preliminary data.</text>
</comment>
<keyword evidence="2" id="KW-1185">Reference proteome</keyword>
<evidence type="ECO:0000313" key="2">
    <source>
        <dbReference type="Proteomes" id="UP000256304"/>
    </source>
</evidence>
<proteinExistence type="predicted"/>
<dbReference type="Proteomes" id="UP000256304">
    <property type="component" value="Unassembled WGS sequence"/>
</dbReference>
<reference evidence="1 2" key="1">
    <citation type="submission" date="2018-08" db="EMBL/GenBank/DDBJ databases">
        <title>Genomic Encyclopedia of Type Strains, Phase III (KMG-III): the genomes of soil and plant-associated and newly described type strains.</title>
        <authorList>
            <person name="Whitman W."/>
        </authorList>
    </citation>
    <scope>NUCLEOTIDE SEQUENCE [LARGE SCALE GENOMIC DNA]</scope>
    <source>
        <strain evidence="1 2">CGMCC 1.10966</strain>
    </source>
</reference>